<feature type="region of interest" description="Disordered" evidence="1">
    <location>
        <begin position="1"/>
        <end position="79"/>
    </location>
</feature>
<dbReference type="GO" id="GO:0003924">
    <property type="term" value="F:GTPase activity"/>
    <property type="evidence" value="ECO:0007669"/>
    <property type="project" value="TreeGrafter"/>
</dbReference>
<evidence type="ECO:0000259" key="2">
    <source>
        <dbReference type="Pfam" id="PF01031"/>
    </source>
</evidence>
<reference evidence="3" key="1">
    <citation type="submission" date="2019-06" db="EMBL/GenBank/DDBJ databases">
        <authorList>
            <person name="Palmer J.M."/>
        </authorList>
    </citation>
    <scope>NUCLEOTIDE SEQUENCE</scope>
    <source>
        <strain evidence="3">TWF679</strain>
    </source>
</reference>
<dbReference type="InterPro" id="IPR022812">
    <property type="entry name" value="Dynamin"/>
</dbReference>
<dbReference type="Gene3D" id="3.40.50.300">
    <property type="entry name" value="P-loop containing nucleotide triphosphate hydrolases"/>
    <property type="match status" value="1"/>
</dbReference>
<feature type="compositionally biased region" description="Polar residues" evidence="1">
    <location>
        <begin position="63"/>
        <end position="73"/>
    </location>
</feature>
<dbReference type="GO" id="GO:0048312">
    <property type="term" value="P:intracellular distribution of mitochondria"/>
    <property type="evidence" value="ECO:0007669"/>
    <property type="project" value="TreeGrafter"/>
</dbReference>
<name>A0A8H8VLD7_ORBOL</name>
<gene>
    <name evidence="3" type="ORF">TWF679_005813</name>
</gene>
<sequence length="316" mass="35978">MSTDRKSALGGGIFGTTPRHKVPSTPRSPRERERVEFDAKSPTSSKNSETHCDESNSDECFHESSSSVSTPQLETEEFHSQTLEKIAPAYRFLRSHVGGSRGEIEVGLITIEIYDFSTRVLYNTGDIMMQVIRTARNQTYRLGLGYFVVRNRRPSEMELSAEDRDGIERSSFAQEAPWNSVPEDRVGVKSLKEFLGKLIYEQIRNDIPQLQSEIEAHIQKIDASLREIGNPSTSTLEQNLFVPEVEVKAREITDEAFHSRYENEIFTECENLKLRQHARASNKKLSEAFIKYRNNRAFSSVLNSRNNEDGDGGEYN</sequence>
<evidence type="ECO:0000256" key="1">
    <source>
        <dbReference type="SAM" id="MobiDB-lite"/>
    </source>
</evidence>
<proteinExistence type="predicted"/>
<feature type="compositionally biased region" description="Basic and acidic residues" evidence="1">
    <location>
        <begin position="48"/>
        <end position="62"/>
    </location>
</feature>
<dbReference type="AlphaFoldDB" id="A0A8H8VLD7"/>
<dbReference type="PANTHER" id="PTHR11566">
    <property type="entry name" value="DYNAMIN"/>
    <property type="match status" value="1"/>
</dbReference>
<dbReference type="EMBL" id="WIWT01000003">
    <property type="protein sequence ID" value="KAF3222332.1"/>
    <property type="molecule type" value="Genomic_DNA"/>
</dbReference>
<dbReference type="InterPro" id="IPR000375">
    <property type="entry name" value="Dynamin_stalk"/>
</dbReference>
<dbReference type="Pfam" id="PF01031">
    <property type="entry name" value="Dynamin_M"/>
    <property type="match status" value="1"/>
</dbReference>
<dbReference type="GO" id="GO:0005874">
    <property type="term" value="C:microtubule"/>
    <property type="evidence" value="ECO:0007669"/>
    <property type="project" value="TreeGrafter"/>
</dbReference>
<comment type="caution">
    <text evidence="3">The sequence shown here is derived from an EMBL/GenBank/DDBJ whole genome shotgun (WGS) entry which is preliminary data.</text>
</comment>
<evidence type="ECO:0000313" key="3">
    <source>
        <dbReference type="EMBL" id="KAF3222332.1"/>
    </source>
</evidence>
<dbReference type="InterPro" id="IPR027417">
    <property type="entry name" value="P-loop_NTPase"/>
</dbReference>
<dbReference type="GO" id="GO:0006897">
    <property type="term" value="P:endocytosis"/>
    <property type="evidence" value="ECO:0007669"/>
    <property type="project" value="TreeGrafter"/>
</dbReference>
<accession>A0A8H8VLD7</accession>
<dbReference type="OrthoDB" id="415706at2759"/>
<evidence type="ECO:0000313" key="4">
    <source>
        <dbReference type="Proteomes" id="UP000614610"/>
    </source>
</evidence>
<dbReference type="GO" id="GO:0016020">
    <property type="term" value="C:membrane"/>
    <property type="evidence" value="ECO:0007669"/>
    <property type="project" value="TreeGrafter"/>
</dbReference>
<dbReference type="GO" id="GO:0008017">
    <property type="term" value="F:microtubule binding"/>
    <property type="evidence" value="ECO:0007669"/>
    <property type="project" value="TreeGrafter"/>
</dbReference>
<dbReference type="Proteomes" id="UP000614610">
    <property type="component" value="Unassembled WGS sequence"/>
</dbReference>
<dbReference type="GO" id="GO:0000266">
    <property type="term" value="P:mitochondrial fission"/>
    <property type="evidence" value="ECO:0007669"/>
    <property type="project" value="TreeGrafter"/>
</dbReference>
<dbReference type="GO" id="GO:0016559">
    <property type="term" value="P:peroxisome fission"/>
    <property type="evidence" value="ECO:0007669"/>
    <property type="project" value="TreeGrafter"/>
</dbReference>
<dbReference type="GO" id="GO:0005739">
    <property type="term" value="C:mitochondrion"/>
    <property type="evidence" value="ECO:0007669"/>
    <property type="project" value="TreeGrafter"/>
</dbReference>
<feature type="domain" description="Dynamin stalk" evidence="2">
    <location>
        <begin position="131"/>
        <end position="244"/>
    </location>
</feature>
<dbReference type="PANTHER" id="PTHR11566:SF21">
    <property type="entry name" value="DYNAMIN RELATED PROTEIN 1, ISOFORM A"/>
    <property type="match status" value="1"/>
</dbReference>
<feature type="compositionally biased region" description="Basic and acidic residues" evidence="1">
    <location>
        <begin position="28"/>
        <end position="39"/>
    </location>
</feature>
<protein>
    <recommendedName>
        <fullName evidence="2">Dynamin stalk domain-containing protein</fullName>
    </recommendedName>
</protein>
<organism evidence="3 4">
    <name type="scientific">Orbilia oligospora</name>
    <name type="common">Nematode-trapping fungus</name>
    <name type="synonym">Arthrobotrys oligospora</name>
    <dbReference type="NCBI Taxonomy" id="2813651"/>
    <lineage>
        <taxon>Eukaryota</taxon>
        <taxon>Fungi</taxon>
        <taxon>Dikarya</taxon>
        <taxon>Ascomycota</taxon>
        <taxon>Pezizomycotina</taxon>
        <taxon>Orbiliomycetes</taxon>
        <taxon>Orbiliales</taxon>
        <taxon>Orbiliaceae</taxon>
        <taxon>Orbilia</taxon>
    </lineage>
</organism>